<evidence type="ECO:0000313" key="3">
    <source>
        <dbReference type="Proteomes" id="UP000245379"/>
    </source>
</evidence>
<reference evidence="2 3" key="1">
    <citation type="submission" date="2018-05" db="EMBL/GenBank/DDBJ databases">
        <title>Pedobacter paludis sp. nov., isolated from wetland soil.</title>
        <authorList>
            <person name="Zhang Y."/>
            <person name="Wang G."/>
        </authorList>
    </citation>
    <scope>NUCLEOTIDE SEQUENCE [LARGE SCALE GENOMIC DNA]</scope>
    <source>
        <strain evidence="2 3">KCTC22721</strain>
    </source>
</reference>
<proteinExistence type="predicted"/>
<keyword evidence="1" id="KW-0472">Membrane</keyword>
<dbReference type="AlphaFoldDB" id="A0A317EH41"/>
<protein>
    <submittedName>
        <fullName evidence="2">Uncharacterized protein</fullName>
    </submittedName>
</protein>
<sequence length="69" mass="8337">MKVCRLAHRAVFNKEIVVINGLSAFFILMTWVSMEQIDSKKFTFEDTLRIRQNIFFSKAMVRIWRFYTI</sequence>
<evidence type="ECO:0000256" key="1">
    <source>
        <dbReference type="SAM" id="Phobius"/>
    </source>
</evidence>
<keyword evidence="1" id="KW-0812">Transmembrane</keyword>
<gene>
    <name evidence="2" type="ORF">DHW03_15140</name>
</gene>
<keyword evidence="1" id="KW-1133">Transmembrane helix</keyword>
<dbReference type="Proteomes" id="UP000245379">
    <property type="component" value="Unassembled WGS sequence"/>
</dbReference>
<comment type="caution">
    <text evidence="2">The sequence shown here is derived from an EMBL/GenBank/DDBJ whole genome shotgun (WGS) entry which is preliminary data.</text>
</comment>
<evidence type="ECO:0000313" key="2">
    <source>
        <dbReference type="EMBL" id="PWS26130.1"/>
    </source>
</evidence>
<organism evidence="2 3">
    <name type="scientific">Pedobacter yonginense</name>
    <dbReference type="NCBI Taxonomy" id="651869"/>
    <lineage>
        <taxon>Bacteria</taxon>
        <taxon>Pseudomonadati</taxon>
        <taxon>Bacteroidota</taxon>
        <taxon>Sphingobacteriia</taxon>
        <taxon>Sphingobacteriales</taxon>
        <taxon>Sphingobacteriaceae</taxon>
        <taxon>Pedobacter</taxon>
    </lineage>
</organism>
<dbReference type="EMBL" id="QGNZ01000004">
    <property type="protein sequence ID" value="PWS26130.1"/>
    <property type="molecule type" value="Genomic_DNA"/>
</dbReference>
<accession>A0A317EH41</accession>
<name>A0A317EH41_9SPHI</name>
<keyword evidence="3" id="KW-1185">Reference proteome</keyword>
<feature type="transmembrane region" description="Helical" evidence="1">
    <location>
        <begin position="16"/>
        <end position="34"/>
    </location>
</feature>